<dbReference type="RefSeq" id="WP_013173927.1">
    <property type="nucleotide sequence ID" value="NC_014219.1"/>
</dbReference>
<dbReference type="InterPro" id="IPR027417">
    <property type="entry name" value="P-loop_NTPase"/>
</dbReference>
<organism evidence="1 2">
    <name type="scientific">Bacillus selenitireducens (strain ATCC 700615 / DSM 15326 / MLS10)</name>
    <dbReference type="NCBI Taxonomy" id="439292"/>
    <lineage>
        <taxon>Bacteria</taxon>
        <taxon>Bacillati</taxon>
        <taxon>Bacillota</taxon>
        <taxon>Bacilli</taxon>
        <taxon>Bacillales</taxon>
        <taxon>Bacillaceae</taxon>
        <taxon>Salisediminibacterium</taxon>
    </lineage>
</organism>
<dbReference type="Proteomes" id="UP000000271">
    <property type="component" value="Chromosome"/>
</dbReference>
<keyword evidence="2" id="KW-1185">Reference proteome</keyword>
<dbReference type="OrthoDB" id="1777757at2"/>
<dbReference type="STRING" id="439292.Bsel_3041"/>
<dbReference type="EMBL" id="CP001791">
    <property type="protein sequence ID" value="ADI00523.1"/>
    <property type="molecule type" value="Genomic_DNA"/>
</dbReference>
<dbReference type="SUPFAM" id="SSF52540">
    <property type="entry name" value="P-loop containing nucleoside triphosphate hydrolases"/>
    <property type="match status" value="1"/>
</dbReference>
<gene>
    <name evidence="1" type="ordered locus">Bsel_3041</name>
</gene>
<protein>
    <recommendedName>
        <fullName evidence="3">Deoxynucleoside kinase domain-containing protein</fullName>
    </recommendedName>
</protein>
<evidence type="ECO:0000313" key="2">
    <source>
        <dbReference type="Proteomes" id="UP000000271"/>
    </source>
</evidence>
<dbReference type="AlphaFoldDB" id="D6Y021"/>
<sequence>MKSKKACILVEFNGVAGTGKTTISKSLLSQNKNFLKKYVDYQEYLKYYTNRSRLKKIIWFLGQIYRPLNLKFTFYTLLFILSVGNITKDKLYRGFSLIKTYMHYNNLCKNNKGDIIIIDQGIIQQIISILYLDESKELKQVNKMLVHMKNSLNITFINTNLDVNENINRIGQREYKFSRLDFMDESNAYMAVTIQEKNHDKIRQAISEIKINYLNINTSLDVEHNTRIINEEIGKLV</sequence>
<evidence type="ECO:0008006" key="3">
    <source>
        <dbReference type="Google" id="ProtNLM"/>
    </source>
</evidence>
<evidence type="ECO:0000313" key="1">
    <source>
        <dbReference type="EMBL" id="ADI00523.1"/>
    </source>
</evidence>
<proteinExistence type="predicted"/>
<dbReference type="KEGG" id="bse:Bsel_3041"/>
<name>D6Y021_BACIE</name>
<dbReference type="Gene3D" id="3.40.50.300">
    <property type="entry name" value="P-loop containing nucleotide triphosphate hydrolases"/>
    <property type="match status" value="1"/>
</dbReference>
<reference evidence="1" key="1">
    <citation type="submission" date="2009-10" db="EMBL/GenBank/DDBJ databases">
        <title>Complete sequence of Bacillus selenitireducens MLS10.</title>
        <authorList>
            <consortium name="US DOE Joint Genome Institute"/>
            <person name="Lucas S."/>
            <person name="Copeland A."/>
            <person name="Lapidus A."/>
            <person name="Glavina del Rio T."/>
            <person name="Dalin E."/>
            <person name="Tice H."/>
            <person name="Bruce D."/>
            <person name="Goodwin L."/>
            <person name="Pitluck S."/>
            <person name="Sims D."/>
            <person name="Brettin T."/>
            <person name="Detter J.C."/>
            <person name="Han C."/>
            <person name="Larimer F."/>
            <person name="Land M."/>
            <person name="Hauser L."/>
            <person name="Kyrpides N."/>
            <person name="Ovchinnikova G."/>
            <person name="Stolz J."/>
        </authorList>
    </citation>
    <scope>NUCLEOTIDE SEQUENCE [LARGE SCALE GENOMIC DNA]</scope>
    <source>
        <strain evidence="1">MLS10</strain>
    </source>
</reference>
<dbReference type="HOGENOM" id="CLU_1168809_0_0_9"/>
<accession>D6Y021</accession>